<gene>
    <name evidence="1" type="ORF">FRY97_16670</name>
</gene>
<comment type="caution">
    <text evidence="1">The sequence shown here is derived from an EMBL/GenBank/DDBJ whole genome shotgun (WGS) entry which is preliminary data.</text>
</comment>
<reference evidence="1 2" key="1">
    <citation type="submission" date="2019-08" db="EMBL/GenBank/DDBJ databases">
        <title>Genome of Phaeodactylibacter luteus.</title>
        <authorList>
            <person name="Bowman J.P."/>
        </authorList>
    </citation>
    <scope>NUCLEOTIDE SEQUENCE [LARGE SCALE GENOMIC DNA]</scope>
    <source>
        <strain evidence="1 2">KCTC 42180</strain>
    </source>
</reference>
<dbReference type="AlphaFoldDB" id="A0A5C6RI10"/>
<dbReference type="OrthoDB" id="794480at2"/>
<keyword evidence="2" id="KW-1185">Reference proteome</keyword>
<evidence type="ECO:0000313" key="1">
    <source>
        <dbReference type="EMBL" id="TXB61921.1"/>
    </source>
</evidence>
<protein>
    <submittedName>
        <fullName evidence="1">Uncharacterized protein</fullName>
    </submittedName>
</protein>
<sequence length="123" mass="14387">METWEFEYEWLRVRHLVQKAFEKDSLPDLNAILFLIGIQELGHWKGSFSKEEKQDLMHIAVCRLLSYGGHYAFLGRDADGWPHYEAKRPVEAQGLEAQEELLKAYAITYFKELEQENGGLEKL</sequence>
<dbReference type="EMBL" id="VOOR01000042">
    <property type="protein sequence ID" value="TXB61921.1"/>
    <property type="molecule type" value="Genomic_DNA"/>
</dbReference>
<evidence type="ECO:0000313" key="2">
    <source>
        <dbReference type="Proteomes" id="UP000321580"/>
    </source>
</evidence>
<proteinExistence type="predicted"/>
<name>A0A5C6RI10_9BACT</name>
<dbReference type="Proteomes" id="UP000321580">
    <property type="component" value="Unassembled WGS sequence"/>
</dbReference>
<accession>A0A5C6RI10</accession>
<organism evidence="1 2">
    <name type="scientific">Phaeodactylibacter luteus</name>
    <dbReference type="NCBI Taxonomy" id="1564516"/>
    <lineage>
        <taxon>Bacteria</taxon>
        <taxon>Pseudomonadati</taxon>
        <taxon>Bacteroidota</taxon>
        <taxon>Saprospiria</taxon>
        <taxon>Saprospirales</taxon>
        <taxon>Haliscomenobacteraceae</taxon>
        <taxon>Phaeodactylibacter</taxon>
    </lineage>
</organism>